<dbReference type="FunFam" id="3.30.56.10:FF:000002">
    <property type="entry name" value="Phenylalanine--tRNA ligase beta subunit"/>
    <property type="match status" value="1"/>
</dbReference>
<feature type="binding site" evidence="15">
    <location>
        <position position="452"/>
    </location>
    <ligand>
        <name>Mg(2+)</name>
        <dbReference type="ChEBI" id="CHEBI:18420"/>
        <note>shared with alpha subunit</note>
    </ligand>
</feature>
<evidence type="ECO:0000256" key="2">
    <source>
        <dbReference type="ARBA" id="ARBA00008653"/>
    </source>
</evidence>
<dbReference type="InterPro" id="IPR004532">
    <property type="entry name" value="Phe-tRNA-ligase_IIc_bsu_bact"/>
</dbReference>
<evidence type="ECO:0000256" key="11">
    <source>
        <dbReference type="ARBA" id="ARBA00022884"/>
    </source>
</evidence>
<dbReference type="EC" id="6.1.1.20" evidence="15"/>
<evidence type="ECO:0000256" key="7">
    <source>
        <dbReference type="ARBA" id="ARBA00022723"/>
    </source>
</evidence>
<dbReference type="SUPFAM" id="SSF54991">
    <property type="entry name" value="Anticodon-binding domain of PheRS"/>
    <property type="match status" value="1"/>
</dbReference>
<keyword evidence="11 16" id="KW-0694">RNA-binding</keyword>
<dbReference type="SUPFAM" id="SSF50249">
    <property type="entry name" value="Nucleic acid-binding proteins"/>
    <property type="match status" value="1"/>
</dbReference>
<dbReference type="GO" id="GO:0004826">
    <property type="term" value="F:phenylalanine-tRNA ligase activity"/>
    <property type="evidence" value="ECO:0007669"/>
    <property type="project" value="UniProtKB-UniRule"/>
</dbReference>
<gene>
    <name evidence="15" type="primary">pheT</name>
    <name evidence="20" type="ORF">BAU07_16645</name>
</gene>
<dbReference type="GO" id="GO:0000287">
    <property type="term" value="F:magnesium ion binding"/>
    <property type="evidence" value="ECO:0007669"/>
    <property type="project" value="UniProtKB-UniRule"/>
</dbReference>
<dbReference type="InterPro" id="IPR033714">
    <property type="entry name" value="tRNA_bind_bactPheRS"/>
</dbReference>
<evidence type="ECO:0000259" key="18">
    <source>
        <dbReference type="PROSITE" id="PS51447"/>
    </source>
</evidence>
<accession>A0A193GFZ3</accession>
<comment type="catalytic activity">
    <reaction evidence="14 15">
        <text>tRNA(Phe) + L-phenylalanine + ATP = L-phenylalanyl-tRNA(Phe) + AMP + diphosphate + H(+)</text>
        <dbReference type="Rhea" id="RHEA:19413"/>
        <dbReference type="Rhea" id="RHEA-COMP:9668"/>
        <dbReference type="Rhea" id="RHEA-COMP:9699"/>
        <dbReference type="ChEBI" id="CHEBI:15378"/>
        <dbReference type="ChEBI" id="CHEBI:30616"/>
        <dbReference type="ChEBI" id="CHEBI:33019"/>
        <dbReference type="ChEBI" id="CHEBI:58095"/>
        <dbReference type="ChEBI" id="CHEBI:78442"/>
        <dbReference type="ChEBI" id="CHEBI:78531"/>
        <dbReference type="ChEBI" id="CHEBI:456215"/>
        <dbReference type="EC" id="6.1.1.20"/>
    </reaction>
</comment>
<dbReference type="GO" id="GO:0009328">
    <property type="term" value="C:phenylalanine-tRNA ligase complex"/>
    <property type="evidence" value="ECO:0007669"/>
    <property type="project" value="TreeGrafter"/>
</dbReference>
<dbReference type="Gene3D" id="2.40.50.140">
    <property type="entry name" value="Nucleic acid-binding proteins"/>
    <property type="match status" value="1"/>
</dbReference>
<dbReference type="Pfam" id="PF01588">
    <property type="entry name" value="tRNA_bind"/>
    <property type="match status" value="1"/>
</dbReference>
<dbReference type="Pfam" id="PF03483">
    <property type="entry name" value="B3_4"/>
    <property type="match status" value="1"/>
</dbReference>
<keyword evidence="7 15" id="KW-0479">Metal-binding</keyword>
<dbReference type="InterPro" id="IPR005147">
    <property type="entry name" value="tRNA_synthase_B5-dom"/>
</dbReference>
<reference evidence="20 21" key="1">
    <citation type="submission" date="2016-06" db="EMBL/GenBank/DDBJ databases">
        <title>Complete genome sequences of Bordetella bronchialis and Bordetella flabilis.</title>
        <authorList>
            <person name="LiPuma J.J."/>
            <person name="Spilker T."/>
        </authorList>
    </citation>
    <scope>NUCLEOTIDE SEQUENCE [LARGE SCALE GENOMIC DNA]</scope>
    <source>
        <strain evidence="20 21">AU10664</strain>
    </source>
</reference>
<keyword evidence="4 15" id="KW-0963">Cytoplasm</keyword>
<dbReference type="InterPro" id="IPR041616">
    <property type="entry name" value="PheRS_beta_core"/>
</dbReference>
<dbReference type="FunFam" id="2.40.50.140:FF:000045">
    <property type="entry name" value="Phenylalanine--tRNA ligase beta subunit"/>
    <property type="match status" value="1"/>
</dbReference>
<dbReference type="GO" id="GO:0006432">
    <property type="term" value="P:phenylalanyl-tRNA aminoacylation"/>
    <property type="evidence" value="ECO:0007669"/>
    <property type="project" value="UniProtKB-UniRule"/>
</dbReference>
<evidence type="ECO:0000256" key="8">
    <source>
        <dbReference type="ARBA" id="ARBA00022741"/>
    </source>
</evidence>
<evidence type="ECO:0000313" key="20">
    <source>
        <dbReference type="EMBL" id="ANN78518.1"/>
    </source>
</evidence>
<evidence type="ECO:0000256" key="12">
    <source>
        <dbReference type="ARBA" id="ARBA00022917"/>
    </source>
</evidence>
<evidence type="ECO:0000256" key="15">
    <source>
        <dbReference type="HAMAP-Rule" id="MF_00283"/>
    </source>
</evidence>
<feature type="binding site" evidence="15">
    <location>
        <position position="461"/>
    </location>
    <ligand>
        <name>Mg(2+)</name>
        <dbReference type="ChEBI" id="CHEBI:18420"/>
        <note>shared with alpha subunit</note>
    </ligand>
</feature>
<dbReference type="PROSITE" id="PS51483">
    <property type="entry name" value="B5"/>
    <property type="match status" value="1"/>
</dbReference>
<dbReference type="STRING" id="463014.BAU07_16645"/>
<dbReference type="SMART" id="SM00896">
    <property type="entry name" value="FDX-ACB"/>
    <property type="match status" value="1"/>
</dbReference>
<comment type="subunit">
    <text evidence="3 15">Tetramer of two alpha and two beta subunits.</text>
</comment>
<dbReference type="Pfam" id="PF17759">
    <property type="entry name" value="tRNA_synthFbeta"/>
    <property type="match status" value="1"/>
</dbReference>
<evidence type="ECO:0000256" key="9">
    <source>
        <dbReference type="ARBA" id="ARBA00022840"/>
    </source>
</evidence>
<evidence type="ECO:0000256" key="14">
    <source>
        <dbReference type="ARBA" id="ARBA00049255"/>
    </source>
</evidence>
<dbReference type="CDD" id="cd02796">
    <property type="entry name" value="tRNA_bind_bactPheRS"/>
    <property type="match status" value="1"/>
</dbReference>
<dbReference type="GO" id="GO:0005524">
    <property type="term" value="F:ATP binding"/>
    <property type="evidence" value="ECO:0007669"/>
    <property type="project" value="UniProtKB-UniRule"/>
</dbReference>
<evidence type="ECO:0000256" key="10">
    <source>
        <dbReference type="ARBA" id="ARBA00022842"/>
    </source>
</evidence>
<name>A0A193GFZ3_9BORD</name>
<keyword evidence="6 15" id="KW-0436">Ligase</keyword>
<evidence type="ECO:0000313" key="21">
    <source>
        <dbReference type="Proteomes" id="UP000091926"/>
    </source>
</evidence>
<evidence type="ECO:0000256" key="6">
    <source>
        <dbReference type="ARBA" id="ARBA00022598"/>
    </source>
</evidence>
<evidence type="ECO:0000256" key="13">
    <source>
        <dbReference type="ARBA" id="ARBA00023146"/>
    </source>
</evidence>
<dbReference type="GO" id="GO:0000049">
    <property type="term" value="F:tRNA binding"/>
    <property type="evidence" value="ECO:0007669"/>
    <property type="project" value="UniProtKB-UniRule"/>
</dbReference>
<organism evidence="20 21">
    <name type="scientific">Bordetella flabilis</name>
    <dbReference type="NCBI Taxonomy" id="463014"/>
    <lineage>
        <taxon>Bacteria</taxon>
        <taxon>Pseudomonadati</taxon>
        <taxon>Pseudomonadota</taxon>
        <taxon>Betaproteobacteria</taxon>
        <taxon>Burkholderiales</taxon>
        <taxon>Alcaligenaceae</taxon>
        <taxon>Bordetella</taxon>
    </lineage>
</organism>
<feature type="domain" description="TRNA-binding" evidence="17">
    <location>
        <begin position="39"/>
        <end position="148"/>
    </location>
</feature>
<dbReference type="InterPro" id="IPR009061">
    <property type="entry name" value="DNA-bd_dom_put_sf"/>
</dbReference>
<evidence type="ECO:0000259" key="17">
    <source>
        <dbReference type="PROSITE" id="PS50886"/>
    </source>
</evidence>
<evidence type="ECO:0000256" key="5">
    <source>
        <dbReference type="ARBA" id="ARBA00022555"/>
    </source>
</evidence>
<dbReference type="SMART" id="SM00873">
    <property type="entry name" value="B3_4"/>
    <property type="match status" value="1"/>
</dbReference>
<feature type="domain" description="B5" evidence="19">
    <location>
        <begin position="399"/>
        <end position="474"/>
    </location>
</feature>
<dbReference type="FunFam" id="3.30.930.10:FF:000022">
    <property type="entry name" value="Phenylalanine--tRNA ligase beta subunit"/>
    <property type="match status" value="1"/>
</dbReference>
<dbReference type="Pfam" id="PF03484">
    <property type="entry name" value="B5"/>
    <property type="match status" value="1"/>
</dbReference>
<keyword evidence="8 15" id="KW-0547">Nucleotide-binding</keyword>
<dbReference type="Proteomes" id="UP000091926">
    <property type="component" value="Chromosome"/>
</dbReference>
<dbReference type="Gene3D" id="3.50.40.10">
    <property type="entry name" value="Phenylalanyl-trna Synthetase, Chain B, domain 3"/>
    <property type="match status" value="1"/>
</dbReference>
<dbReference type="InterPro" id="IPR020825">
    <property type="entry name" value="Phe-tRNA_synthase-like_B3/B4"/>
</dbReference>
<dbReference type="EMBL" id="CP016172">
    <property type="protein sequence ID" value="ANN78518.1"/>
    <property type="molecule type" value="Genomic_DNA"/>
</dbReference>
<dbReference type="PROSITE" id="PS51447">
    <property type="entry name" value="FDX_ACB"/>
    <property type="match status" value="1"/>
</dbReference>
<dbReference type="Pfam" id="PF03147">
    <property type="entry name" value="FDX-ACB"/>
    <property type="match status" value="1"/>
</dbReference>
<evidence type="ECO:0000259" key="19">
    <source>
        <dbReference type="PROSITE" id="PS51483"/>
    </source>
</evidence>
<dbReference type="InterPro" id="IPR012340">
    <property type="entry name" value="NA-bd_OB-fold"/>
</dbReference>
<dbReference type="Gene3D" id="3.30.56.10">
    <property type="match status" value="2"/>
</dbReference>
<proteinExistence type="inferred from homology"/>
<dbReference type="SMART" id="SM00874">
    <property type="entry name" value="B5"/>
    <property type="match status" value="1"/>
</dbReference>
<dbReference type="InterPro" id="IPR036690">
    <property type="entry name" value="Fdx_antiC-bd_sf"/>
</dbReference>
<keyword evidence="13 15" id="KW-0030">Aminoacyl-tRNA synthetase</keyword>
<dbReference type="InterPro" id="IPR002547">
    <property type="entry name" value="tRNA-bd_dom"/>
</dbReference>
<keyword evidence="10 15" id="KW-0460">Magnesium</keyword>
<feature type="binding site" evidence="15">
    <location>
        <position position="462"/>
    </location>
    <ligand>
        <name>Mg(2+)</name>
        <dbReference type="ChEBI" id="CHEBI:18420"/>
        <note>shared with alpha subunit</note>
    </ligand>
</feature>
<evidence type="ECO:0000256" key="3">
    <source>
        <dbReference type="ARBA" id="ARBA00011209"/>
    </source>
</evidence>
<comment type="subcellular location">
    <subcellularLocation>
        <location evidence="1 15">Cytoplasm</location>
    </subcellularLocation>
</comment>
<dbReference type="NCBIfam" id="TIGR00472">
    <property type="entry name" value="pheT_bact"/>
    <property type="match status" value="1"/>
</dbReference>
<comment type="cofactor">
    <cofactor evidence="15">
        <name>Mg(2+)</name>
        <dbReference type="ChEBI" id="CHEBI:18420"/>
    </cofactor>
    <text evidence="15">Binds 2 magnesium ions per tetramer.</text>
</comment>
<keyword evidence="5 16" id="KW-0820">tRNA-binding</keyword>
<dbReference type="PANTHER" id="PTHR10947">
    <property type="entry name" value="PHENYLALANYL-TRNA SYNTHETASE BETA CHAIN AND LEUCINE-RICH REPEAT-CONTAINING PROTEIN 47"/>
    <property type="match status" value="1"/>
</dbReference>
<dbReference type="InterPro" id="IPR045060">
    <property type="entry name" value="Phe-tRNA-ligase_IIc_bsu"/>
</dbReference>
<feature type="domain" description="FDX-ACB" evidence="18">
    <location>
        <begin position="703"/>
        <end position="804"/>
    </location>
</feature>
<keyword evidence="21" id="KW-1185">Reference proteome</keyword>
<dbReference type="KEGG" id="bfz:BAU07_16645"/>
<dbReference type="Gene3D" id="3.30.70.380">
    <property type="entry name" value="Ferrodoxin-fold anticodon-binding domain"/>
    <property type="match status" value="1"/>
</dbReference>
<dbReference type="Gene3D" id="3.30.930.10">
    <property type="entry name" value="Bira Bifunctional Protein, Domain 2"/>
    <property type="match status" value="1"/>
</dbReference>
<dbReference type="InterPro" id="IPR045864">
    <property type="entry name" value="aa-tRNA-synth_II/BPL/LPL"/>
</dbReference>
<feature type="binding site" evidence="15">
    <location>
        <position position="458"/>
    </location>
    <ligand>
        <name>Mg(2+)</name>
        <dbReference type="ChEBI" id="CHEBI:18420"/>
        <note>shared with alpha subunit</note>
    </ligand>
</feature>
<dbReference type="SUPFAM" id="SSF46955">
    <property type="entry name" value="Putative DNA-binding domain"/>
    <property type="match status" value="1"/>
</dbReference>
<dbReference type="OrthoDB" id="9805455at2"/>
<keyword evidence="12 15" id="KW-0648">Protein biosynthesis</keyword>
<dbReference type="InterPro" id="IPR005121">
    <property type="entry name" value="Fdx_antiC-bd"/>
</dbReference>
<dbReference type="AlphaFoldDB" id="A0A193GFZ3"/>
<dbReference type="SUPFAM" id="SSF55681">
    <property type="entry name" value="Class II aaRS and biotin synthetases"/>
    <property type="match status" value="1"/>
</dbReference>
<dbReference type="HAMAP" id="MF_00283">
    <property type="entry name" value="Phe_tRNA_synth_beta1"/>
    <property type="match status" value="1"/>
</dbReference>
<dbReference type="NCBIfam" id="NF045760">
    <property type="entry name" value="YtpR"/>
    <property type="match status" value="1"/>
</dbReference>
<dbReference type="PANTHER" id="PTHR10947:SF0">
    <property type="entry name" value="PHENYLALANINE--TRNA LIGASE BETA SUBUNIT"/>
    <property type="match status" value="1"/>
</dbReference>
<evidence type="ECO:0000256" key="1">
    <source>
        <dbReference type="ARBA" id="ARBA00004496"/>
    </source>
</evidence>
<sequence length="805" mass="87944">MQFPESWLRALVNPPIDTQDLAHRLTMAGLEVEETVPAAPPFSGVVVAHIVDIAPHPDADKLRVCQVDDGSGQRLQIVCGAPNAAAGMKVPLARVGAELPGGLSIRTARMRGVESAGMLCSARELGLSQDHAGLLELPADSVPGTSLREALDLDDTLFTLKLTPNRADCLSMLGVAREVAALTGAALHLPSSQPVRPALTEVLPVSIAAPDLCGRFAGRVIRGVNARAATPPWMKTRLERAGQRSVSALVDISNYVMLELGRPTHVFDLDRISGGLTVRWAEPGESLALLNGQTIALDKDVGVISAGAAVESLAGIMGGDATAVTLETRNIYLEAAFWWPEAIAGRARRYKFSSEASHRFERGVDYASIPADLELITGLILDICGGECGPIDDQIVNVPRREPVRMRLARCRRVLGIDVQRDDVAQIFTRLGLPHTIEDDTFVVEPPSYRFDLRIEEDLIEEVARIHGFERIPDVPPVALAKMRVQPETRHSPHAIRRDMAALDYQEVVNFSFVEADWERDYAGNADPIKLLNPIASQLAVMRSSLLGGLLANIVHNANRKQTRVRVFELGRVFFRDAGVADGELAVAGVRQPLKLAGAAWGPQVEEQWGMPARPVDFYDVKMDVQALFGARASALRFEAAVHPALHPGRGARVLFDGKAIGWLGELHPRWAQQAELAHAPVLFELDVDALVQGRLPEVRELSRQPVVVRDLALWVPLELPAQALLDTIAQAVANDPQLGIVQDARLFDVWREKTQVDDSAKEKSLAFRFWLQDTDATLDEARVAECLTRIRDRLVQAHGARQRA</sequence>
<dbReference type="CDD" id="cd00769">
    <property type="entry name" value="PheRS_beta_core"/>
    <property type="match status" value="1"/>
</dbReference>
<protein>
    <recommendedName>
        <fullName evidence="15">Phenylalanine--tRNA ligase beta subunit</fullName>
        <ecNumber evidence="15">6.1.1.20</ecNumber>
    </recommendedName>
    <alternativeName>
        <fullName evidence="15">Phenylalanyl-tRNA synthetase beta subunit</fullName>
        <shortName evidence="15">PheRS</shortName>
    </alternativeName>
</protein>
<comment type="similarity">
    <text evidence="2 15">Belongs to the phenylalanyl-tRNA synthetase beta subunit family. Type 1 subfamily.</text>
</comment>
<dbReference type="PROSITE" id="PS50886">
    <property type="entry name" value="TRBD"/>
    <property type="match status" value="1"/>
</dbReference>
<dbReference type="InterPro" id="IPR005146">
    <property type="entry name" value="B3/B4_tRNA-bd"/>
</dbReference>
<evidence type="ECO:0000256" key="4">
    <source>
        <dbReference type="ARBA" id="ARBA00022490"/>
    </source>
</evidence>
<dbReference type="RefSeq" id="WP_066659703.1">
    <property type="nucleotide sequence ID" value="NZ_CBCSCL010000018.1"/>
</dbReference>
<evidence type="ECO:0000256" key="16">
    <source>
        <dbReference type="PROSITE-ProRule" id="PRU00209"/>
    </source>
</evidence>
<dbReference type="SUPFAM" id="SSF56037">
    <property type="entry name" value="PheT/TilS domain"/>
    <property type="match status" value="1"/>
</dbReference>
<keyword evidence="9 15" id="KW-0067">ATP-binding</keyword>